<keyword evidence="2" id="KW-1185">Reference proteome</keyword>
<name>A0A1M6J2P6_9RHOB</name>
<dbReference type="GO" id="GO:0016805">
    <property type="term" value="F:dipeptidase activity"/>
    <property type="evidence" value="ECO:0007669"/>
    <property type="project" value="TreeGrafter"/>
</dbReference>
<gene>
    <name evidence="1" type="ORF">SAMN05444000_10886</name>
</gene>
<dbReference type="Gene3D" id="3.40.630.10">
    <property type="entry name" value="Zn peptidases"/>
    <property type="match status" value="1"/>
</dbReference>
<reference evidence="2" key="1">
    <citation type="submission" date="2016-11" db="EMBL/GenBank/DDBJ databases">
        <authorList>
            <person name="Varghese N."/>
            <person name="Submissions S."/>
        </authorList>
    </citation>
    <scope>NUCLEOTIDE SEQUENCE [LARGE SCALE GENOMIC DNA]</scope>
    <source>
        <strain evidence="2">DSM 100564</strain>
    </source>
</reference>
<evidence type="ECO:0000313" key="2">
    <source>
        <dbReference type="Proteomes" id="UP000183982"/>
    </source>
</evidence>
<dbReference type="PANTHER" id="PTHR30575:SF0">
    <property type="entry name" value="XAA-ARG DIPEPTIDASE"/>
    <property type="match status" value="1"/>
</dbReference>
<dbReference type="InterPro" id="IPR036264">
    <property type="entry name" value="Bact_exopeptidase_dim_dom"/>
</dbReference>
<dbReference type="SUPFAM" id="SSF53187">
    <property type="entry name" value="Zn-dependent exopeptidases"/>
    <property type="match status" value="1"/>
</dbReference>
<dbReference type="PANTHER" id="PTHR30575">
    <property type="entry name" value="PEPTIDASE M20"/>
    <property type="match status" value="1"/>
</dbReference>
<evidence type="ECO:0000313" key="1">
    <source>
        <dbReference type="EMBL" id="SHJ40932.1"/>
    </source>
</evidence>
<dbReference type="SUPFAM" id="SSF55031">
    <property type="entry name" value="Bacterial exopeptidase dimerisation domain"/>
    <property type="match status" value="1"/>
</dbReference>
<sequence length="524" mass="57347">MDQAKTTARDTVKSRMGEISDWTRTIWDYGETAWREYKSCAFYVDLLRREGFEVEEGSAGMPTAFCATWSNGEGPTIGGYAEYDGIPGNCQAAEPVKKPRPGLGPHAGGHTDPHSALGTGALGGFLAAKAAMEKHDIKGTLKFFGEPAEKVRASKPIHAAAGYYDDLDAAISFHPFYMAPLCNTVRWDTHCGVGYGVIYEFTCDEPETWMAAGEGSPIPASHAAARAPGATDALNMMYTSAKALREHVMAPGQSWSMNETIISHGQATADNIPAQIAQIQYFIRISEVKDAEHVIRGLDHFAENAARMNHCSWRRHWVAKSRPGLPNHTISAATYANLETVGAPVWGDEAKGFARAIQSELGLEPMDEPFLKMTTELKDPKIAEAEMREILPPSQRHFTSDDYTEYCWHAPTVRLYIGRPALEAPAGYAYPAWTMNAMGGYAACIDPMVEVAAQVVAMTALDFLTDADLLETAQAEFRERTGGGVGGDKYLAPLCDYEPPLNFRWPEYVTTARGEDWVIPTMPG</sequence>
<dbReference type="GO" id="GO:0046657">
    <property type="term" value="P:folic acid catabolic process"/>
    <property type="evidence" value="ECO:0007669"/>
    <property type="project" value="TreeGrafter"/>
</dbReference>
<dbReference type="RefSeq" id="WP_073251727.1">
    <property type="nucleotide sequence ID" value="NZ_FQZQ01000008.1"/>
</dbReference>
<accession>A0A1M6J2P6</accession>
<dbReference type="GO" id="GO:0071713">
    <property type="term" value="F:para-aminobenzoyl-glutamate hydrolase activity"/>
    <property type="evidence" value="ECO:0007669"/>
    <property type="project" value="TreeGrafter"/>
</dbReference>
<dbReference type="InterPro" id="IPR052030">
    <property type="entry name" value="Peptidase_M20/M20A_hydrolases"/>
</dbReference>
<dbReference type="GO" id="GO:0005737">
    <property type="term" value="C:cytoplasm"/>
    <property type="evidence" value="ECO:0007669"/>
    <property type="project" value="TreeGrafter"/>
</dbReference>
<dbReference type="Proteomes" id="UP000183982">
    <property type="component" value="Unassembled WGS sequence"/>
</dbReference>
<dbReference type="EMBL" id="FQZQ01000008">
    <property type="protein sequence ID" value="SHJ40932.1"/>
    <property type="molecule type" value="Genomic_DNA"/>
</dbReference>
<organism evidence="1 2">
    <name type="scientific">Shimia gijangensis</name>
    <dbReference type="NCBI Taxonomy" id="1470563"/>
    <lineage>
        <taxon>Bacteria</taxon>
        <taxon>Pseudomonadati</taxon>
        <taxon>Pseudomonadota</taxon>
        <taxon>Alphaproteobacteria</taxon>
        <taxon>Rhodobacterales</taxon>
        <taxon>Roseobacteraceae</taxon>
    </lineage>
</organism>
<dbReference type="AlphaFoldDB" id="A0A1M6J2P6"/>
<dbReference type="STRING" id="1470563.SAMN05444000_10886"/>
<dbReference type="Gene3D" id="3.30.70.360">
    <property type="match status" value="1"/>
</dbReference>
<dbReference type="OrthoDB" id="9781032at2"/>
<protein>
    <submittedName>
        <fullName evidence="1">Aminobenzoyl-glutamate utilization protein B</fullName>
    </submittedName>
</protein>
<proteinExistence type="predicted"/>